<evidence type="ECO:0000313" key="1">
    <source>
        <dbReference type="EMBL" id="CAB4149244.1"/>
    </source>
</evidence>
<protein>
    <submittedName>
        <fullName evidence="1">Uncharacterized protein</fullName>
    </submittedName>
</protein>
<dbReference type="EMBL" id="LR796502">
    <property type="protein sequence ID" value="CAB4149244.1"/>
    <property type="molecule type" value="Genomic_DNA"/>
</dbReference>
<gene>
    <name evidence="1" type="ORF">UFOVP523_58</name>
</gene>
<sequence length="203" mass="23444">MNNIKSILAELRKMKSIALILLFVGLVLYSYQPLISEVVKKEIDSDPVKEDINNNVLIQQMLNNLMLKYGADRGYIFQFHNTIKYYDGSHRNHQSMTFEVCSNGISREAQYLQNLAVSLYPVFLQDVLLDRMNYNNIDEIKEEATKINLKNQGIKSIYITPYFKNGKFVAYIGIDFVKKANEIEINKQEFKGIANEIGNTLML</sequence>
<proteinExistence type="predicted"/>
<reference evidence="1" key="1">
    <citation type="submission" date="2020-04" db="EMBL/GenBank/DDBJ databases">
        <authorList>
            <person name="Chiriac C."/>
            <person name="Salcher M."/>
            <person name="Ghai R."/>
            <person name="Kavagutti S V."/>
        </authorList>
    </citation>
    <scope>NUCLEOTIDE SEQUENCE</scope>
</reference>
<organism evidence="1">
    <name type="scientific">uncultured Caudovirales phage</name>
    <dbReference type="NCBI Taxonomy" id="2100421"/>
    <lineage>
        <taxon>Viruses</taxon>
        <taxon>Duplodnaviria</taxon>
        <taxon>Heunggongvirae</taxon>
        <taxon>Uroviricota</taxon>
        <taxon>Caudoviricetes</taxon>
        <taxon>Peduoviridae</taxon>
        <taxon>Maltschvirus</taxon>
        <taxon>Maltschvirus maltsch</taxon>
    </lineage>
</organism>
<name>A0A6J5MR07_9CAUD</name>
<accession>A0A6J5MR07</accession>